<dbReference type="Gene3D" id="3.30.70.2540">
    <property type="entry name" value="CRISPR-associated endoribonuclease Cas6/Csy4"/>
    <property type="match status" value="1"/>
</dbReference>
<keyword evidence="2" id="KW-1185">Reference proteome</keyword>
<reference evidence="1" key="2">
    <citation type="journal article" date="2022" name="Res Sq">
        <title>Evolution of multicellular longitudinally dividing oral cavity symbionts (Neisseriaceae).</title>
        <authorList>
            <person name="Nyongesa S."/>
            <person name="Weber P."/>
            <person name="Bernet E."/>
            <person name="Pullido F."/>
            <person name="Nieckarz M."/>
            <person name="Delaby M."/>
            <person name="Nieves C."/>
            <person name="Viehboeck T."/>
            <person name="Krause N."/>
            <person name="Rivera-Millot A."/>
            <person name="Nakamura A."/>
            <person name="Vischer N."/>
            <person name="VanNieuwenhze M."/>
            <person name="Brun Y."/>
            <person name="Cava F."/>
            <person name="Bulgheresi S."/>
            <person name="Veyrier F."/>
        </authorList>
    </citation>
    <scope>NUCLEOTIDE SEQUENCE</scope>
    <source>
        <strain evidence="1">SAG 1488-6</strain>
    </source>
</reference>
<dbReference type="EMBL" id="CP091512">
    <property type="protein sequence ID" value="UOO91336.1"/>
    <property type="molecule type" value="Genomic_DNA"/>
</dbReference>
<evidence type="ECO:0000313" key="2">
    <source>
        <dbReference type="Proteomes" id="UP000832034"/>
    </source>
</evidence>
<dbReference type="InterPro" id="IPR042564">
    <property type="entry name" value="CRISPR-Cas6/Csy4_sf"/>
</dbReference>
<organism evidence="1 2">
    <name type="scientific">Vitreoscilla stercoraria</name>
    <dbReference type="NCBI Taxonomy" id="61"/>
    <lineage>
        <taxon>Bacteria</taxon>
        <taxon>Pseudomonadati</taxon>
        <taxon>Pseudomonadota</taxon>
        <taxon>Betaproteobacteria</taxon>
        <taxon>Neisseriales</taxon>
        <taxon>Neisseriaceae</taxon>
        <taxon>Vitreoscilla</taxon>
    </lineage>
</organism>
<evidence type="ECO:0000313" key="1">
    <source>
        <dbReference type="EMBL" id="UOO91336.1"/>
    </source>
</evidence>
<dbReference type="CDD" id="cd09739">
    <property type="entry name" value="Cas6_I-F"/>
    <property type="match status" value="1"/>
</dbReference>
<gene>
    <name evidence="1" type="primary">cas6f</name>
    <name evidence="1" type="ORF">LVJ81_06560</name>
</gene>
<protein>
    <submittedName>
        <fullName evidence="1">Type I-F CRISPR-associated endoribonuclease Cas6/Csy4</fullName>
    </submittedName>
</protein>
<dbReference type="InterPro" id="IPR013396">
    <property type="entry name" value="CRISPR-assoc_prot_Csy4"/>
</dbReference>
<reference evidence="1" key="1">
    <citation type="submission" date="2021-12" db="EMBL/GenBank/DDBJ databases">
        <authorList>
            <person name="Veyrier F.J."/>
        </authorList>
    </citation>
    <scope>NUCLEOTIDE SEQUENCE</scope>
    <source>
        <strain evidence="1">SAG 1488-6</strain>
    </source>
</reference>
<sequence>MKYYQEITLIDQVEISSYFIWSKLYAQIHLALTEQKNADETVNIGVAFPQYMYQAKQEHDKGKAALGKKLRLFAQTEEALTQLNVRQWLERLSDYVHITAIRPVPKDVHTYAIYKRKTIRSNPEKLARYDAKKGRHSYDDALKHYQKFVMQTDLPYIQMLSHSTQDVQSGQKHKFKLFIEKQQATASETQNFSTYGLSHESAVPEF</sequence>
<name>A0ABY4E6E1_VITST</name>
<dbReference type="Proteomes" id="UP000832034">
    <property type="component" value="Chromosome"/>
</dbReference>
<accession>A0ABY4E6E1</accession>
<proteinExistence type="predicted"/>
<dbReference type="RefSeq" id="WP_019959487.1">
    <property type="nucleotide sequence ID" value="NZ_CP091512.1"/>
</dbReference>
<dbReference type="NCBIfam" id="TIGR02563">
    <property type="entry name" value="cas_Csy4"/>
    <property type="match status" value="1"/>
</dbReference>
<dbReference type="Pfam" id="PF09618">
    <property type="entry name" value="Cas_Csy4"/>
    <property type="match status" value="1"/>
</dbReference>